<comment type="caution">
    <text evidence="4">The sequence shown here is derived from an EMBL/GenBank/DDBJ whole genome shotgun (WGS) entry which is preliminary data.</text>
</comment>
<dbReference type="Pfam" id="PF07687">
    <property type="entry name" value="M20_dimer"/>
    <property type="match status" value="1"/>
</dbReference>
<gene>
    <name evidence="4" type="ORF">HMP0721_0228</name>
</gene>
<dbReference type="GO" id="GO:0046872">
    <property type="term" value="F:metal ion binding"/>
    <property type="evidence" value="ECO:0007669"/>
    <property type="project" value="UniProtKB-KW"/>
</dbReference>
<reference evidence="4 5" key="1">
    <citation type="submission" date="2010-12" db="EMBL/GenBank/DDBJ databases">
        <authorList>
            <person name="Muzny D."/>
            <person name="Qin X."/>
            <person name="Deng J."/>
            <person name="Jiang H."/>
            <person name="Liu Y."/>
            <person name="Qu J."/>
            <person name="Song X.-Z."/>
            <person name="Zhang L."/>
            <person name="Thornton R."/>
            <person name="Coyle M."/>
            <person name="Francisco L."/>
            <person name="Jackson L."/>
            <person name="Javaid M."/>
            <person name="Korchina V."/>
            <person name="Kovar C."/>
            <person name="Mata R."/>
            <person name="Mathew T."/>
            <person name="Ngo R."/>
            <person name="Nguyen L."/>
            <person name="Nguyen N."/>
            <person name="Okwuonu G."/>
            <person name="Ongeri F."/>
            <person name="Pham C."/>
            <person name="Simmons D."/>
            <person name="Wilczek-Boney K."/>
            <person name="Hale W."/>
            <person name="Jakkamsetti A."/>
            <person name="Pham P."/>
            <person name="Ruth R."/>
            <person name="San Lucas F."/>
            <person name="Warren J."/>
            <person name="Zhang J."/>
            <person name="Zhao Z."/>
            <person name="Zhou C."/>
            <person name="Zhu D."/>
            <person name="Lee S."/>
            <person name="Bess C."/>
            <person name="Blankenburg K."/>
            <person name="Forbes L."/>
            <person name="Fu Q."/>
            <person name="Gubbala S."/>
            <person name="Hirani K."/>
            <person name="Jayaseelan J.C."/>
            <person name="Lara F."/>
            <person name="Munidasa M."/>
            <person name="Palculict T."/>
            <person name="Patil S."/>
            <person name="Pu L.-L."/>
            <person name="Saada N."/>
            <person name="Tang L."/>
            <person name="Weissenberger G."/>
            <person name="Zhu Y."/>
            <person name="Hemphill L."/>
            <person name="Shang Y."/>
            <person name="Youmans B."/>
            <person name="Ayvaz T."/>
            <person name="Ross M."/>
            <person name="Santibanez J."/>
            <person name="Aqrawi P."/>
            <person name="Gross S."/>
            <person name="Joshi V."/>
            <person name="Fowler G."/>
            <person name="Nazareth L."/>
            <person name="Reid J."/>
            <person name="Worley K."/>
            <person name="Petrosino J."/>
            <person name="Highlander S."/>
            <person name="Gibbs R."/>
        </authorList>
    </citation>
    <scope>NUCLEOTIDE SEQUENCE [LARGE SCALE GENOMIC DNA]</scope>
    <source>
        <strain evidence="4 5">ATCC 23263</strain>
    </source>
</reference>
<dbReference type="Pfam" id="PF01546">
    <property type="entry name" value="Peptidase_M20"/>
    <property type="match status" value="1"/>
</dbReference>
<feature type="domain" description="Peptidase M20 dimerisation" evidence="3">
    <location>
        <begin position="193"/>
        <end position="281"/>
    </location>
</feature>
<evidence type="ECO:0000256" key="1">
    <source>
        <dbReference type="ARBA" id="ARBA00022801"/>
    </source>
</evidence>
<feature type="binding site" evidence="2">
    <location>
        <position position="107"/>
    </location>
    <ligand>
        <name>Mn(2+)</name>
        <dbReference type="ChEBI" id="CHEBI:29035"/>
        <label>2</label>
    </ligand>
</feature>
<dbReference type="InterPro" id="IPR002933">
    <property type="entry name" value="Peptidase_M20"/>
</dbReference>
<keyword evidence="2" id="KW-0464">Manganese</keyword>
<dbReference type="GO" id="GO:0019877">
    <property type="term" value="P:diaminopimelate biosynthetic process"/>
    <property type="evidence" value="ECO:0007669"/>
    <property type="project" value="UniProtKB-ARBA"/>
</dbReference>
<dbReference type="InterPro" id="IPR011650">
    <property type="entry name" value="Peptidase_M20_dimer"/>
</dbReference>
<dbReference type="PANTHER" id="PTHR11014">
    <property type="entry name" value="PEPTIDASE M20 FAMILY MEMBER"/>
    <property type="match status" value="1"/>
</dbReference>
<keyword evidence="1 4" id="KW-0378">Hydrolase</keyword>
<dbReference type="PANTHER" id="PTHR11014:SF63">
    <property type="entry name" value="METALLOPEPTIDASE, PUTATIVE (AFU_ORTHOLOGUE AFUA_6G09600)-RELATED"/>
    <property type="match status" value="1"/>
</dbReference>
<dbReference type="STRING" id="887929.HMP0721_0228"/>
<dbReference type="SUPFAM" id="SSF55031">
    <property type="entry name" value="Bacterial exopeptidase dimerisation domain"/>
    <property type="match status" value="1"/>
</dbReference>
<organism evidence="4 5">
    <name type="scientific">Pseudoramibacter alactolyticus ATCC 23263</name>
    <dbReference type="NCBI Taxonomy" id="887929"/>
    <lineage>
        <taxon>Bacteria</taxon>
        <taxon>Bacillati</taxon>
        <taxon>Bacillota</taxon>
        <taxon>Clostridia</taxon>
        <taxon>Eubacteriales</taxon>
        <taxon>Eubacteriaceae</taxon>
        <taxon>Pseudoramibacter</taxon>
    </lineage>
</organism>
<proteinExistence type="predicted"/>
<evidence type="ECO:0000313" key="4">
    <source>
        <dbReference type="EMBL" id="EFV02754.1"/>
    </source>
</evidence>
<feature type="binding site" evidence="2">
    <location>
        <position position="141"/>
    </location>
    <ligand>
        <name>Mn(2+)</name>
        <dbReference type="ChEBI" id="CHEBI:29035"/>
        <label>2</label>
    </ligand>
</feature>
<dbReference type="CDD" id="cd03886">
    <property type="entry name" value="M20_Acy1"/>
    <property type="match status" value="1"/>
</dbReference>
<dbReference type="Gene3D" id="3.30.70.360">
    <property type="match status" value="1"/>
</dbReference>
<dbReference type="eggNOG" id="COG1473">
    <property type="taxonomic scope" value="Bacteria"/>
</dbReference>
<dbReference type="GO" id="GO:0050118">
    <property type="term" value="F:N-acetyldiaminopimelate deacetylase activity"/>
    <property type="evidence" value="ECO:0007669"/>
    <property type="project" value="UniProtKB-ARBA"/>
</dbReference>
<feature type="binding site" evidence="2">
    <location>
        <position position="105"/>
    </location>
    <ligand>
        <name>Mn(2+)</name>
        <dbReference type="ChEBI" id="CHEBI:29035"/>
        <label>2</label>
    </ligand>
</feature>
<keyword evidence="2" id="KW-0479">Metal-binding</keyword>
<feature type="binding site" evidence="2">
    <location>
        <position position="167"/>
    </location>
    <ligand>
        <name>Mn(2+)</name>
        <dbReference type="ChEBI" id="CHEBI:29035"/>
        <label>2</label>
    </ligand>
</feature>
<dbReference type="NCBIfam" id="TIGR01891">
    <property type="entry name" value="amidohydrolases"/>
    <property type="match status" value="1"/>
</dbReference>
<dbReference type="InterPro" id="IPR036264">
    <property type="entry name" value="Bact_exopeptidase_dim_dom"/>
</dbReference>
<sequence length="396" mass="42336">MNRANRIAIAESYGDEAVAIRRALHRIPETGFEERETQAWIMDYLGALGYAPEPIVDTGVALLIPSADGKDSGCIVFRADMDALPVTEPAATPFHSDHPGMMHACGHDGHMTMLLLLAKCLHDHPGLRAQSVLLIFQPAEEGPGGADPVCRSGIFERTGARAIVGYHLFPDVPEGTITIAPGPVIAMNSEIYLDVHGTASHAAHPDRGQDALVAAAQLVLAVQTIASRSLDPEDAAVVHLGTINGGTRMNIVADHVALTGTMRSFSEGVHQTIRRRIREIAAGIGTANSVTIDVKFIDMYPPVVNDTALYRAVRPLIGGNVAPFEKRMIAEDFAYYGKHLPALFMGIGARSEAKGFTAELHTPGFGFDEKVLLRGLETDLAIVAGVPRSFDGTAED</sequence>
<dbReference type="Gene3D" id="3.40.630.10">
    <property type="entry name" value="Zn peptidases"/>
    <property type="match status" value="1"/>
</dbReference>
<name>E6MDZ5_9FIRM</name>
<dbReference type="SUPFAM" id="SSF53187">
    <property type="entry name" value="Zn-dependent exopeptidases"/>
    <property type="match status" value="1"/>
</dbReference>
<dbReference type="EMBL" id="AEQN01000005">
    <property type="protein sequence ID" value="EFV02754.1"/>
    <property type="molecule type" value="Genomic_DNA"/>
</dbReference>
<dbReference type="AlphaFoldDB" id="E6MDZ5"/>
<dbReference type="OrthoDB" id="9776731at2"/>
<dbReference type="PIRSF" id="PIRSF005962">
    <property type="entry name" value="Pept_M20D_amidohydro"/>
    <property type="match status" value="1"/>
</dbReference>
<evidence type="ECO:0000259" key="3">
    <source>
        <dbReference type="Pfam" id="PF07687"/>
    </source>
</evidence>
<dbReference type="RefSeq" id="WP_006597645.1">
    <property type="nucleotide sequence ID" value="NZ_GL622359.1"/>
</dbReference>
<evidence type="ECO:0000313" key="5">
    <source>
        <dbReference type="Proteomes" id="UP000004754"/>
    </source>
</evidence>
<dbReference type="InterPro" id="IPR017439">
    <property type="entry name" value="Amidohydrolase"/>
</dbReference>
<dbReference type="Proteomes" id="UP000004754">
    <property type="component" value="Unassembled WGS sequence"/>
</dbReference>
<dbReference type="FunFam" id="3.30.70.360:FF:000001">
    <property type="entry name" value="N-acetyldiaminopimelate deacetylase"/>
    <property type="match status" value="1"/>
</dbReference>
<evidence type="ECO:0000256" key="2">
    <source>
        <dbReference type="PIRSR" id="PIRSR005962-1"/>
    </source>
</evidence>
<keyword evidence="5" id="KW-1185">Reference proteome</keyword>
<accession>E6MDZ5</accession>
<comment type="cofactor">
    <cofactor evidence="2">
        <name>Mn(2+)</name>
        <dbReference type="ChEBI" id="CHEBI:29035"/>
    </cofactor>
    <text evidence="2">The Mn(2+) ion enhances activity.</text>
</comment>
<feature type="binding site" evidence="2">
    <location>
        <position position="361"/>
    </location>
    <ligand>
        <name>Mn(2+)</name>
        <dbReference type="ChEBI" id="CHEBI:29035"/>
        <label>2</label>
    </ligand>
</feature>
<dbReference type="HOGENOM" id="CLU_023257_1_1_9"/>
<protein>
    <submittedName>
        <fullName evidence="4">Amidohydrolase</fullName>
    </submittedName>
</protein>